<evidence type="ECO:0000313" key="2">
    <source>
        <dbReference type="Proteomes" id="UP000281547"/>
    </source>
</evidence>
<gene>
    <name evidence="1" type="ORF">EMQ25_00700</name>
</gene>
<dbReference type="Proteomes" id="UP000281547">
    <property type="component" value="Unassembled WGS sequence"/>
</dbReference>
<dbReference type="EMBL" id="RZNJ01000001">
    <property type="protein sequence ID" value="RUT34517.1"/>
    <property type="molecule type" value="Genomic_DNA"/>
</dbReference>
<comment type="caution">
    <text evidence="1">The sequence shown here is derived from an EMBL/GenBank/DDBJ whole genome shotgun (WGS) entry which is preliminary data.</text>
</comment>
<name>A0A433XKA9_9HYPH</name>
<dbReference type="OrthoDB" id="7938580at2"/>
<evidence type="ECO:0000313" key="1">
    <source>
        <dbReference type="EMBL" id="RUT34517.1"/>
    </source>
</evidence>
<proteinExistence type="predicted"/>
<accession>A0A433XKA9</accession>
<dbReference type="RefSeq" id="WP_127186636.1">
    <property type="nucleotide sequence ID" value="NZ_RZNJ01000001.1"/>
</dbReference>
<organism evidence="1 2">
    <name type="scientific">Arsenicitalea aurantiaca</name>
    <dbReference type="NCBI Taxonomy" id="1783274"/>
    <lineage>
        <taxon>Bacteria</taxon>
        <taxon>Pseudomonadati</taxon>
        <taxon>Pseudomonadota</taxon>
        <taxon>Alphaproteobacteria</taxon>
        <taxon>Hyphomicrobiales</taxon>
        <taxon>Devosiaceae</taxon>
        <taxon>Arsenicitalea</taxon>
    </lineage>
</organism>
<sequence>MKSFSSTSFASSEAESLRLAEAAVARHPQALFTDFQWFLYEAQDTVFFTAYSKNVFDKAALTNLVADMVSLAPQLTHGFVGARPGQPFPQHLLDAITSIETVEDFEGYPDKWITRSADIFERDDLPLFRVMVINRAGGADAEGRASLIQVRSSHALLEGSDSALLTRSQSAGHGVMSDKSNKVSLGARIQSNFRAWLMASMYLFIAHVLAPGEKPFGFKTLALKRHRLRVLANRLGVRQRSLYFALVTFALNGAGPEKQMSRKVIGAAYTMLDTKRNDADDDFFRVRALEAKFPVHEDFVDFVRAVDDTVARIEQKDITRFQVMINAMFRTLRGISRVAPFLLTRRFWRFNGKAHVVLTLVPPHRTYGPMTHGVIEPIYCGAYHPGSNLCTFCPGREYVTLNFSMETRHLDNVHRIEELLAEIEARDLPPPPARAVEGAEAA</sequence>
<dbReference type="AlphaFoldDB" id="A0A433XKA9"/>
<keyword evidence="2" id="KW-1185">Reference proteome</keyword>
<protein>
    <submittedName>
        <fullName evidence="1">Uncharacterized protein</fullName>
    </submittedName>
</protein>
<reference evidence="1 2" key="1">
    <citation type="journal article" date="2016" name="Int. J. Syst. Evol. Microbiol.">
        <title>Arsenicitalea aurantiaca gen. nov., sp. nov., a new member of the family Hyphomicrobiaceae, isolated from high-arsenic sediment.</title>
        <authorList>
            <person name="Mu Y."/>
            <person name="Zhou L."/>
            <person name="Zeng X.C."/>
            <person name="Liu L."/>
            <person name="Pan Y."/>
            <person name="Chen X."/>
            <person name="Wang J."/>
            <person name="Li S."/>
            <person name="Li W.J."/>
            <person name="Wang Y."/>
        </authorList>
    </citation>
    <scope>NUCLEOTIDE SEQUENCE [LARGE SCALE GENOMIC DNA]</scope>
    <source>
        <strain evidence="1 2">42-50</strain>
    </source>
</reference>